<keyword evidence="5" id="KW-1185">Reference proteome</keyword>
<keyword evidence="2" id="KW-0521">NADP</keyword>
<dbReference type="Pfam" id="PF13561">
    <property type="entry name" value="adh_short_C2"/>
    <property type="match status" value="1"/>
</dbReference>
<comment type="similarity">
    <text evidence="1">Belongs to the short-chain dehydrogenases/reductases (SDR) family.</text>
</comment>
<dbReference type="InterPro" id="IPR036291">
    <property type="entry name" value="NAD(P)-bd_dom_sf"/>
</dbReference>
<evidence type="ECO:0000256" key="2">
    <source>
        <dbReference type="ARBA" id="ARBA00022857"/>
    </source>
</evidence>
<dbReference type="PRINTS" id="PR00081">
    <property type="entry name" value="GDHRDH"/>
</dbReference>
<evidence type="ECO:0000313" key="5">
    <source>
        <dbReference type="Proteomes" id="UP000469558"/>
    </source>
</evidence>
<dbReference type="PANTHER" id="PTHR24321:SF12">
    <property type="entry name" value="SHORT-CHAIN DEHYDROGENASE_REDUCTASE FAMILY, PUTATIVE (AFU_ORTHOLOGUE AFUA_5G14340)-RELATED"/>
    <property type="match status" value="1"/>
</dbReference>
<dbReference type="OrthoDB" id="5840532at2759"/>
<dbReference type="FunFam" id="3.40.50.720:FF:000084">
    <property type="entry name" value="Short-chain dehydrogenase reductase"/>
    <property type="match status" value="1"/>
</dbReference>
<dbReference type="InterPro" id="IPR002347">
    <property type="entry name" value="SDR_fam"/>
</dbReference>
<dbReference type="PRINTS" id="PR00080">
    <property type="entry name" value="SDRFAMILY"/>
</dbReference>
<organism evidence="4 5">
    <name type="scientific">Lachnellula suecica</name>
    <dbReference type="NCBI Taxonomy" id="602035"/>
    <lineage>
        <taxon>Eukaryota</taxon>
        <taxon>Fungi</taxon>
        <taxon>Dikarya</taxon>
        <taxon>Ascomycota</taxon>
        <taxon>Pezizomycotina</taxon>
        <taxon>Leotiomycetes</taxon>
        <taxon>Helotiales</taxon>
        <taxon>Lachnaceae</taxon>
        <taxon>Lachnellula</taxon>
    </lineage>
</organism>
<dbReference type="PANTHER" id="PTHR24321">
    <property type="entry name" value="DEHYDROGENASES, SHORT CHAIN"/>
    <property type="match status" value="1"/>
</dbReference>
<proteinExistence type="inferred from homology"/>
<protein>
    <submittedName>
        <fullName evidence="4">2-(R)-hydroxypropyl-CoM dehydrogenase</fullName>
    </submittedName>
</protein>
<dbReference type="GO" id="GO:0016491">
    <property type="term" value="F:oxidoreductase activity"/>
    <property type="evidence" value="ECO:0007669"/>
    <property type="project" value="UniProtKB-KW"/>
</dbReference>
<dbReference type="SUPFAM" id="SSF51735">
    <property type="entry name" value="NAD(P)-binding Rossmann-fold domains"/>
    <property type="match status" value="1"/>
</dbReference>
<gene>
    <name evidence="4" type="primary">xecD_4</name>
    <name evidence="4" type="ORF">LSUE1_G006579</name>
</gene>
<accession>A0A8T9C4Z8</accession>
<keyword evidence="3" id="KW-0560">Oxidoreductase</keyword>
<reference evidence="4 5" key="1">
    <citation type="submission" date="2018-05" db="EMBL/GenBank/DDBJ databases">
        <title>Genome sequencing and assembly of the regulated plant pathogen Lachnellula willkommii and related sister species for the development of diagnostic species identification markers.</title>
        <authorList>
            <person name="Giroux E."/>
            <person name="Bilodeau G."/>
        </authorList>
    </citation>
    <scope>NUCLEOTIDE SEQUENCE [LARGE SCALE GENOMIC DNA]</scope>
    <source>
        <strain evidence="4 5">CBS 268.59</strain>
    </source>
</reference>
<dbReference type="PROSITE" id="PS00061">
    <property type="entry name" value="ADH_SHORT"/>
    <property type="match status" value="1"/>
</dbReference>
<comment type="caution">
    <text evidence="4">The sequence shown here is derived from an EMBL/GenBank/DDBJ whole genome shotgun (WGS) entry which is preliminary data.</text>
</comment>
<sequence>MASKLTLDGGIALVTGAASGIGKETALAFAEAGSKGVIFADINEESVKAVAQESRTYAKNAKYEALAVRVDVADAESVDALVKVGIKKFGRIDYAVNSAGIDLENYGSFTPFLDLDVFSKMGNTNITGAVRFVRTVMMAMSQQEPLTFPGTHRHGPRSLGRGSIVLLGSTSSLIGAPGMISYTTAKHAIIGIMKSAAVDALALQSAIRVNAVCPGWVDTPMVQAGREKNPMLNHAIETITPLKRAATVDEVADYIVFVSSPSASFINGTALPIDAGMMLPAPPSLPRS</sequence>
<evidence type="ECO:0000256" key="3">
    <source>
        <dbReference type="ARBA" id="ARBA00023002"/>
    </source>
</evidence>
<evidence type="ECO:0000256" key="1">
    <source>
        <dbReference type="ARBA" id="ARBA00006484"/>
    </source>
</evidence>
<dbReference type="EMBL" id="QGMK01001144">
    <property type="protein sequence ID" value="TVY73233.1"/>
    <property type="molecule type" value="Genomic_DNA"/>
</dbReference>
<dbReference type="GO" id="GO:0009688">
    <property type="term" value="P:abscisic acid biosynthetic process"/>
    <property type="evidence" value="ECO:0007669"/>
    <property type="project" value="UniProtKB-ARBA"/>
</dbReference>
<dbReference type="AlphaFoldDB" id="A0A8T9C4Z8"/>
<dbReference type="CDD" id="cd05233">
    <property type="entry name" value="SDR_c"/>
    <property type="match status" value="1"/>
</dbReference>
<dbReference type="InterPro" id="IPR020904">
    <property type="entry name" value="Sc_DH/Rdtase_CS"/>
</dbReference>
<evidence type="ECO:0000313" key="4">
    <source>
        <dbReference type="EMBL" id="TVY73233.1"/>
    </source>
</evidence>
<dbReference type="Proteomes" id="UP000469558">
    <property type="component" value="Unassembled WGS sequence"/>
</dbReference>
<dbReference type="Gene3D" id="3.40.50.720">
    <property type="entry name" value="NAD(P)-binding Rossmann-like Domain"/>
    <property type="match status" value="1"/>
</dbReference>
<name>A0A8T9C4Z8_9HELO</name>